<dbReference type="PANTHER" id="PTHR42852:SF17">
    <property type="entry name" value="THIOREDOXIN-LIKE PROTEIN HI_1115"/>
    <property type="match status" value="1"/>
</dbReference>
<dbReference type="PROSITE" id="PS00194">
    <property type="entry name" value="THIOREDOXIN_1"/>
    <property type="match status" value="1"/>
</dbReference>
<proteinExistence type="predicted"/>
<dbReference type="InterPro" id="IPR000866">
    <property type="entry name" value="AhpC/TSA"/>
</dbReference>
<dbReference type="Pfam" id="PF00578">
    <property type="entry name" value="AhpC-TSA"/>
    <property type="match status" value="1"/>
</dbReference>
<dbReference type="PROSITE" id="PS51352">
    <property type="entry name" value="THIOREDOXIN_2"/>
    <property type="match status" value="1"/>
</dbReference>
<comment type="caution">
    <text evidence="3">The sequence shown here is derived from an EMBL/GenBank/DDBJ whole genome shotgun (WGS) entry which is preliminary data.</text>
</comment>
<dbReference type="GO" id="GO:0015036">
    <property type="term" value="F:disulfide oxidoreductase activity"/>
    <property type="evidence" value="ECO:0007669"/>
    <property type="project" value="UniProtKB-ARBA"/>
</dbReference>
<sequence>MRRRWRSPACASSCSSERRCAAGSAAKARHERRRDRPGATRVRRREAIALLAAAGGLAACGDQRPRPGARWPALAVRDLGGRSATLPAASGGARLINLWALWCPPCRRELPGLDRLAAALAPRGIEVSTIAVADDAFAIREYLTQQGLGLRSVVIAPGAPGLEPLRIESLPQSFVVAADGAVLARWIGERDWDAPAVRREFDRVLQQA</sequence>
<dbReference type="AlphaFoldDB" id="A0A7X6DGV6"/>
<keyword evidence="1" id="KW-0676">Redox-active center</keyword>
<dbReference type="GO" id="GO:0016209">
    <property type="term" value="F:antioxidant activity"/>
    <property type="evidence" value="ECO:0007669"/>
    <property type="project" value="InterPro"/>
</dbReference>
<dbReference type="InterPro" id="IPR013766">
    <property type="entry name" value="Thioredoxin_domain"/>
</dbReference>
<gene>
    <name evidence="3" type="ORF">RAMLITH_13965</name>
</gene>
<evidence type="ECO:0000313" key="4">
    <source>
        <dbReference type="Proteomes" id="UP000521868"/>
    </source>
</evidence>
<dbReference type="Gene3D" id="3.40.30.10">
    <property type="entry name" value="Glutaredoxin"/>
    <property type="match status" value="1"/>
</dbReference>
<dbReference type="InterPro" id="IPR036249">
    <property type="entry name" value="Thioredoxin-like_sf"/>
</dbReference>
<dbReference type="EMBL" id="VTOX01000004">
    <property type="protein sequence ID" value="NKE66932.1"/>
    <property type="molecule type" value="Genomic_DNA"/>
</dbReference>
<name>A0A7X6DGV6_9BURK</name>
<reference evidence="3 4" key="1">
    <citation type="journal article" date="2020" name="Nature">
        <title>Bacterial chemolithoautotrophy via manganese oxidation.</title>
        <authorList>
            <person name="Yu H."/>
            <person name="Leadbetter J.R."/>
        </authorList>
    </citation>
    <scope>NUCLEOTIDE SEQUENCE [LARGE SCALE GENOMIC DNA]</scope>
    <source>
        <strain evidence="3 4">RBP-1</strain>
    </source>
</reference>
<evidence type="ECO:0000313" key="3">
    <source>
        <dbReference type="EMBL" id="NKE66932.1"/>
    </source>
</evidence>
<protein>
    <submittedName>
        <fullName evidence="3">TlpA family protein disulfide reductase</fullName>
    </submittedName>
</protein>
<keyword evidence="4" id="KW-1185">Reference proteome</keyword>
<dbReference type="SUPFAM" id="SSF52833">
    <property type="entry name" value="Thioredoxin-like"/>
    <property type="match status" value="1"/>
</dbReference>
<feature type="domain" description="Thioredoxin" evidence="2">
    <location>
        <begin position="65"/>
        <end position="206"/>
    </location>
</feature>
<evidence type="ECO:0000256" key="1">
    <source>
        <dbReference type="ARBA" id="ARBA00023284"/>
    </source>
</evidence>
<organism evidence="3 4">
    <name type="scientific">Ramlibacter lithotrophicus</name>
    <dbReference type="NCBI Taxonomy" id="2606681"/>
    <lineage>
        <taxon>Bacteria</taxon>
        <taxon>Pseudomonadati</taxon>
        <taxon>Pseudomonadota</taxon>
        <taxon>Betaproteobacteria</taxon>
        <taxon>Burkholderiales</taxon>
        <taxon>Comamonadaceae</taxon>
        <taxon>Ramlibacter</taxon>
    </lineage>
</organism>
<dbReference type="CDD" id="cd02966">
    <property type="entry name" value="TlpA_like_family"/>
    <property type="match status" value="1"/>
</dbReference>
<dbReference type="PANTHER" id="PTHR42852">
    <property type="entry name" value="THIOL:DISULFIDE INTERCHANGE PROTEIN DSBE"/>
    <property type="match status" value="1"/>
</dbReference>
<dbReference type="Proteomes" id="UP000521868">
    <property type="component" value="Unassembled WGS sequence"/>
</dbReference>
<dbReference type="InterPro" id="IPR017937">
    <property type="entry name" value="Thioredoxin_CS"/>
</dbReference>
<dbReference type="InterPro" id="IPR050553">
    <property type="entry name" value="Thioredoxin_ResA/DsbE_sf"/>
</dbReference>
<accession>A0A7X6DGV6</accession>
<evidence type="ECO:0000259" key="2">
    <source>
        <dbReference type="PROSITE" id="PS51352"/>
    </source>
</evidence>